<dbReference type="GO" id="GO:0005737">
    <property type="term" value="C:cytoplasm"/>
    <property type="evidence" value="ECO:0007669"/>
    <property type="project" value="UniProtKB-SubCell"/>
</dbReference>
<dbReference type="Gene3D" id="3.50.50.60">
    <property type="entry name" value="FAD/NAD(P)-binding domain"/>
    <property type="match status" value="1"/>
</dbReference>
<name>A0A8J2ZRM1_9BACI</name>
<evidence type="ECO:0000256" key="11">
    <source>
        <dbReference type="RuleBase" id="RU364052"/>
    </source>
</evidence>
<comment type="similarity">
    <text evidence="4 11">Belongs to the protoporphyrinogen/coproporphyrinogen oxidase family. Coproporphyrinogen III oxidase subfamily.</text>
</comment>
<evidence type="ECO:0000313" key="13">
    <source>
        <dbReference type="EMBL" id="GGH73183.1"/>
    </source>
</evidence>
<comment type="function">
    <text evidence="11">Involved in coproporphyrin-dependent heme b biosynthesis. Catalyzes the oxidation of coproporphyrinogen III to coproporphyrin III.</text>
</comment>
<comment type="subcellular location">
    <subcellularLocation>
        <location evidence="11">Cytoplasm</location>
    </subcellularLocation>
</comment>
<dbReference type="PANTHER" id="PTHR42923:SF3">
    <property type="entry name" value="PROTOPORPHYRINOGEN OXIDASE"/>
    <property type="match status" value="1"/>
</dbReference>
<dbReference type="EMBL" id="BMEV01000014">
    <property type="protein sequence ID" value="GGH73183.1"/>
    <property type="molecule type" value="Genomic_DNA"/>
</dbReference>
<dbReference type="GO" id="GO:0006783">
    <property type="term" value="P:heme biosynthetic process"/>
    <property type="evidence" value="ECO:0007669"/>
    <property type="project" value="UniProtKB-UniRule"/>
</dbReference>
<dbReference type="InterPro" id="IPR002937">
    <property type="entry name" value="Amino_oxidase"/>
</dbReference>
<evidence type="ECO:0000256" key="1">
    <source>
        <dbReference type="ARBA" id="ARBA00001755"/>
    </source>
</evidence>
<comment type="cofactor">
    <cofactor evidence="2 11">
        <name>FAD</name>
        <dbReference type="ChEBI" id="CHEBI:57692"/>
    </cofactor>
</comment>
<keyword evidence="8 11" id="KW-0274">FAD</keyword>
<evidence type="ECO:0000256" key="2">
    <source>
        <dbReference type="ARBA" id="ARBA00001974"/>
    </source>
</evidence>
<dbReference type="PANTHER" id="PTHR42923">
    <property type="entry name" value="PROTOPORPHYRINOGEN OXIDASE"/>
    <property type="match status" value="1"/>
</dbReference>
<dbReference type="RefSeq" id="WP_188391360.1">
    <property type="nucleotide sequence ID" value="NZ_BMEV01000014.1"/>
</dbReference>
<organism evidence="13 14">
    <name type="scientific">Compostibacillus humi</name>
    <dbReference type="NCBI Taxonomy" id="1245525"/>
    <lineage>
        <taxon>Bacteria</taxon>
        <taxon>Bacillati</taxon>
        <taxon>Bacillota</taxon>
        <taxon>Bacilli</taxon>
        <taxon>Bacillales</taxon>
        <taxon>Bacillaceae</taxon>
        <taxon>Compostibacillus</taxon>
    </lineage>
</organism>
<dbReference type="InterPro" id="IPR050464">
    <property type="entry name" value="Zeta_carotene_desat/Oxidored"/>
</dbReference>
<dbReference type="SUPFAM" id="SSF54373">
    <property type="entry name" value="FAD-linked reductases, C-terminal domain"/>
    <property type="match status" value="1"/>
</dbReference>
<evidence type="ECO:0000256" key="3">
    <source>
        <dbReference type="ARBA" id="ARBA00004744"/>
    </source>
</evidence>
<evidence type="ECO:0000256" key="7">
    <source>
        <dbReference type="ARBA" id="ARBA00022630"/>
    </source>
</evidence>
<keyword evidence="10 11" id="KW-0350">Heme biosynthesis</keyword>
<dbReference type="Gene3D" id="1.10.3110.10">
    <property type="entry name" value="protoporphyrinogen ix oxidase, domain 3"/>
    <property type="match status" value="1"/>
</dbReference>
<gene>
    <name evidence="13" type="primary">hemY</name>
    <name evidence="13" type="ORF">GCM10010978_10810</name>
</gene>
<comment type="pathway">
    <text evidence="3 11">Porphyrin-containing compound metabolism; protoheme biosynthesis.</text>
</comment>
<dbReference type="UniPathway" id="UPA00252"/>
<protein>
    <recommendedName>
        <fullName evidence="6 11">Coproporphyrinogen III oxidase</fullName>
        <ecNumber evidence="5 11">1.3.3.15</ecNumber>
    </recommendedName>
</protein>
<sequence>MDKKQIVVVGGGITGLSAAYYLQQRIKKEKLPYEVKLVEASGRLGGKIKTVKKDGYTIELGPDSLLARKPAAMKLTRELGLEEQMVYNATGQSYILANNKLHKMPLGTFMGIPKDRTAIVSTKLISFKGKIRALGDLVIPKSEPKADQSLGHFMRRRFGNEIVDNLISPLLSGIHSGDIDKMSLMATFPNFYHLEQKYGSIMKGLQKSMPGNKKQKGKRPGGMFFSFADGLESFVHRLEENLDEGSVLINTAVDHIERKASHYHVLLSNGNVLKSDAVVIATPHTAVPKMFSQYPFFQLLHDIPMTSTANVVLAFDEKAMKQTVEGTGFQVARNSNYRITACTWTNKKWPTTTPEGKVLLRCYVGRPSDQEIVELGDEEIVRIVLEDLQKQMEIKGDPDFTIVTRYIKERPQYNVGHLDLVNRVRQDVAANLPGLFLIGSSYDGAGIPDCIQHGENVVQEVFDYLQ</sequence>
<reference evidence="13" key="1">
    <citation type="journal article" date="2014" name="Int. J. Syst. Evol. Microbiol.">
        <title>Complete genome sequence of Corynebacterium casei LMG S-19264T (=DSM 44701T), isolated from a smear-ripened cheese.</title>
        <authorList>
            <consortium name="US DOE Joint Genome Institute (JGI-PGF)"/>
            <person name="Walter F."/>
            <person name="Albersmeier A."/>
            <person name="Kalinowski J."/>
            <person name="Ruckert C."/>
        </authorList>
    </citation>
    <scope>NUCLEOTIDE SEQUENCE</scope>
    <source>
        <strain evidence="13">CGMCC 1.12360</strain>
    </source>
</reference>
<dbReference type="EC" id="1.3.3.15" evidence="5 11"/>
<keyword evidence="7 11" id="KW-0285">Flavoprotein</keyword>
<dbReference type="Proteomes" id="UP000602050">
    <property type="component" value="Unassembled WGS sequence"/>
</dbReference>
<evidence type="ECO:0000256" key="5">
    <source>
        <dbReference type="ARBA" id="ARBA00012402"/>
    </source>
</evidence>
<evidence type="ECO:0000256" key="4">
    <source>
        <dbReference type="ARBA" id="ARBA00008310"/>
    </source>
</evidence>
<dbReference type="AlphaFoldDB" id="A0A8J2ZRM1"/>
<comment type="catalytic activity">
    <reaction evidence="1">
        <text>coproporphyrinogen III + 3 O2 = coproporphyrin III + 3 H2O2</text>
        <dbReference type="Rhea" id="RHEA:43436"/>
        <dbReference type="ChEBI" id="CHEBI:15379"/>
        <dbReference type="ChEBI" id="CHEBI:16240"/>
        <dbReference type="ChEBI" id="CHEBI:57309"/>
        <dbReference type="ChEBI" id="CHEBI:131725"/>
        <dbReference type="EC" id="1.3.3.15"/>
    </reaction>
    <physiologicalReaction direction="left-to-right" evidence="1">
        <dbReference type="Rhea" id="RHEA:43437"/>
    </physiologicalReaction>
</comment>
<evidence type="ECO:0000256" key="10">
    <source>
        <dbReference type="ARBA" id="ARBA00023133"/>
    </source>
</evidence>
<dbReference type="SUPFAM" id="SSF51905">
    <property type="entry name" value="FAD/NAD(P)-binding domain"/>
    <property type="match status" value="1"/>
</dbReference>
<evidence type="ECO:0000259" key="12">
    <source>
        <dbReference type="Pfam" id="PF01593"/>
    </source>
</evidence>
<evidence type="ECO:0000256" key="6">
    <source>
        <dbReference type="ARBA" id="ARBA00019046"/>
    </source>
</evidence>
<dbReference type="Gene3D" id="3.90.660.20">
    <property type="entry name" value="Protoporphyrinogen oxidase, mitochondrial, domain 2"/>
    <property type="match status" value="1"/>
</dbReference>
<comment type="caution">
    <text evidence="13">The sequence shown here is derived from an EMBL/GenBank/DDBJ whole genome shotgun (WGS) entry which is preliminary data.</text>
</comment>
<evidence type="ECO:0000256" key="9">
    <source>
        <dbReference type="ARBA" id="ARBA00023002"/>
    </source>
</evidence>
<dbReference type="InterPro" id="IPR004572">
    <property type="entry name" value="Protoporphyrinogen_oxidase"/>
</dbReference>
<dbReference type="Pfam" id="PF01593">
    <property type="entry name" value="Amino_oxidase"/>
    <property type="match status" value="1"/>
</dbReference>
<accession>A0A8J2ZRM1</accession>
<evidence type="ECO:0000256" key="8">
    <source>
        <dbReference type="ARBA" id="ARBA00022827"/>
    </source>
</evidence>
<reference evidence="13" key="2">
    <citation type="submission" date="2020-09" db="EMBL/GenBank/DDBJ databases">
        <authorList>
            <person name="Sun Q."/>
            <person name="Zhou Y."/>
        </authorList>
    </citation>
    <scope>NUCLEOTIDE SEQUENCE</scope>
    <source>
        <strain evidence="13">CGMCC 1.12360</strain>
    </source>
</reference>
<proteinExistence type="inferred from homology"/>
<keyword evidence="14" id="KW-1185">Reference proteome</keyword>
<keyword evidence="11" id="KW-0963">Cytoplasm</keyword>
<feature type="domain" description="Amine oxidase" evidence="12">
    <location>
        <begin position="13"/>
        <end position="461"/>
    </location>
</feature>
<evidence type="ECO:0000313" key="14">
    <source>
        <dbReference type="Proteomes" id="UP000602050"/>
    </source>
</evidence>
<dbReference type="NCBIfam" id="NF008845">
    <property type="entry name" value="PRK11883.1-5"/>
    <property type="match status" value="1"/>
</dbReference>
<keyword evidence="9 11" id="KW-0560">Oxidoreductase</keyword>
<dbReference type="NCBIfam" id="TIGR00562">
    <property type="entry name" value="proto_IX_ox"/>
    <property type="match status" value="1"/>
</dbReference>
<dbReference type="GO" id="GO:0004729">
    <property type="term" value="F:oxygen-dependent protoporphyrinogen oxidase activity"/>
    <property type="evidence" value="ECO:0007669"/>
    <property type="project" value="UniProtKB-UniRule"/>
</dbReference>
<dbReference type="InterPro" id="IPR036188">
    <property type="entry name" value="FAD/NAD-bd_sf"/>
</dbReference>